<reference evidence="1 2" key="1">
    <citation type="submission" date="2017-09" db="EMBL/GenBank/DDBJ databases">
        <title>Sequencing the genomes of two abundant thermophiles in Great Basin hot springs: Thermocrinis jamiesonii and novel Chloroflexi Thermoflexus hugenholtzii.</title>
        <authorList>
            <person name="Hedlund B."/>
        </authorList>
    </citation>
    <scope>NUCLEOTIDE SEQUENCE [LARGE SCALE GENOMIC DNA]</scope>
    <source>
        <strain evidence="1 2">G233</strain>
    </source>
</reference>
<comment type="caution">
    <text evidence="1">The sequence shown here is derived from an EMBL/GenBank/DDBJ whole genome shotgun (WGS) entry which is preliminary data.</text>
</comment>
<name>A0A2A9HG65_TEPT2</name>
<keyword evidence="2" id="KW-1185">Reference proteome</keyword>
<accession>A0A2A9HG65</accession>
<dbReference type="Proteomes" id="UP000223071">
    <property type="component" value="Unassembled WGS sequence"/>
</dbReference>
<protein>
    <submittedName>
        <fullName evidence="1">Uncharacterized protein</fullName>
    </submittedName>
</protein>
<gene>
    <name evidence="1" type="ORF">A9A59_1339</name>
</gene>
<sequence length="55" mass="6285">MERTTGTCRHEWRYLVDVRARAICIRECALCGRRTVIPVELAPLPGEESRLRSSA</sequence>
<proteinExistence type="predicted"/>
<evidence type="ECO:0000313" key="1">
    <source>
        <dbReference type="EMBL" id="PFG74131.1"/>
    </source>
</evidence>
<dbReference type="AlphaFoldDB" id="A0A2A9HG65"/>
<organism evidence="1 2">
    <name type="scientific">Tepidiforma thermophila (strain KCTC 52669 / CGMCC 1.13589 / G233)</name>
    <dbReference type="NCBI Taxonomy" id="2761530"/>
    <lineage>
        <taxon>Bacteria</taxon>
        <taxon>Bacillati</taxon>
        <taxon>Chloroflexota</taxon>
        <taxon>Tepidiformia</taxon>
        <taxon>Tepidiformales</taxon>
        <taxon>Tepidiformaceae</taxon>
        <taxon>Tepidiforma</taxon>
    </lineage>
</organism>
<dbReference type="EMBL" id="PDJQ01000001">
    <property type="protein sequence ID" value="PFG74131.1"/>
    <property type="molecule type" value="Genomic_DNA"/>
</dbReference>
<dbReference type="RefSeq" id="WP_165772556.1">
    <property type="nucleotide sequence ID" value="NZ_PDJQ01000001.1"/>
</dbReference>
<evidence type="ECO:0000313" key="2">
    <source>
        <dbReference type="Proteomes" id="UP000223071"/>
    </source>
</evidence>